<sequence>MHVLTVPRPANGNCPQTPSHRRRLELPLQRVHSDSPASVALALALLPGLFTTRPRSALSSRQRRLTLTPAARVIVISMSTHCQMNVNASQYVLGHDPSDPLRHPSLPQNQPTTQYRPLMCTVYC</sequence>
<name>A0A5C2SLM5_9APHY</name>
<keyword evidence="2" id="KW-1185">Reference proteome</keyword>
<dbReference type="AlphaFoldDB" id="A0A5C2SLM5"/>
<dbReference type="Proteomes" id="UP000313359">
    <property type="component" value="Unassembled WGS sequence"/>
</dbReference>
<gene>
    <name evidence="1" type="ORF">L227DRAFT_266719</name>
</gene>
<evidence type="ECO:0000313" key="2">
    <source>
        <dbReference type="Proteomes" id="UP000313359"/>
    </source>
</evidence>
<proteinExistence type="predicted"/>
<accession>A0A5C2SLM5</accession>
<organism evidence="1 2">
    <name type="scientific">Lentinus tigrinus ALCF2SS1-6</name>
    <dbReference type="NCBI Taxonomy" id="1328759"/>
    <lineage>
        <taxon>Eukaryota</taxon>
        <taxon>Fungi</taxon>
        <taxon>Dikarya</taxon>
        <taxon>Basidiomycota</taxon>
        <taxon>Agaricomycotina</taxon>
        <taxon>Agaricomycetes</taxon>
        <taxon>Polyporales</taxon>
        <taxon>Polyporaceae</taxon>
        <taxon>Lentinus</taxon>
    </lineage>
</organism>
<dbReference type="EMBL" id="ML122253">
    <property type="protein sequence ID" value="RPD64725.1"/>
    <property type="molecule type" value="Genomic_DNA"/>
</dbReference>
<protein>
    <submittedName>
        <fullName evidence="1">Uncharacterized protein</fullName>
    </submittedName>
</protein>
<reference evidence="1" key="1">
    <citation type="journal article" date="2018" name="Genome Biol. Evol.">
        <title>Genomics and development of Lentinus tigrinus, a white-rot wood-decaying mushroom with dimorphic fruiting bodies.</title>
        <authorList>
            <person name="Wu B."/>
            <person name="Xu Z."/>
            <person name="Knudson A."/>
            <person name="Carlson A."/>
            <person name="Chen N."/>
            <person name="Kovaka S."/>
            <person name="LaButti K."/>
            <person name="Lipzen A."/>
            <person name="Pennachio C."/>
            <person name="Riley R."/>
            <person name="Schakwitz W."/>
            <person name="Umezawa K."/>
            <person name="Ohm R.A."/>
            <person name="Grigoriev I.V."/>
            <person name="Nagy L.G."/>
            <person name="Gibbons J."/>
            <person name="Hibbett D."/>
        </authorList>
    </citation>
    <scope>NUCLEOTIDE SEQUENCE [LARGE SCALE GENOMIC DNA]</scope>
    <source>
        <strain evidence="1">ALCF2SS1-6</strain>
    </source>
</reference>
<evidence type="ECO:0000313" key="1">
    <source>
        <dbReference type="EMBL" id="RPD64725.1"/>
    </source>
</evidence>